<comment type="caution">
    <text evidence="5">The sequence shown here is derived from an EMBL/GenBank/DDBJ whole genome shotgun (WGS) entry which is preliminary data.</text>
</comment>
<proteinExistence type="inferred from homology"/>
<dbReference type="PIRSF" id="PIRSF002134">
    <property type="entry name" value="Ribosomal_S13"/>
    <property type="match status" value="1"/>
</dbReference>
<dbReference type="GO" id="GO:0003723">
    <property type="term" value="F:RNA binding"/>
    <property type="evidence" value="ECO:0007669"/>
    <property type="project" value="InterPro"/>
</dbReference>
<dbReference type="Pfam" id="PF00416">
    <property type="entry name" value="Ribosomal_S13"/>
    <property type="match status" value="1"/>
</dbReference>
<accession>A0A8S1K0T1</accession>
<evidence type="ECO:0000313" key="6">
    <source>
        <dbReference type="Proteomes" id="UP000688137"/>
    </source>
</evidence>
<organism evidence="5 6">
    <name type="scientific">Paramecium primaurelia</name>
    <dbReference type="NCBI Taxonomy" id="5886"/>
    <lineage>
        <taxon>Eukaryota</taxon>
        <taxon>Sar</taxon>
        <taxon>Alveolata</taxon>
        <taxon>Ciliophora</taxon>
        <taxon>Intramacronucleata</taxon>
        <taxon>Oligohymenophorea</taxon>
        <taxon>Peniculida</taxon>
        <taxon>Parameciidae</taxon>
        <taxon>Paramecium</taxon>
    </lineage>
</organism>
<dbReference type="PROSITE" id="PS00646">
    <property type="entry name" value="RIBOSOMAL_S13_1"/>
    <property type="match status" value="1"/>
</dbReference>
<dbReference type="GO" id="GO:0006412">
    <property type="term" value="P:translation"/>
    <property type="evidence" value="ECO:0007669"/>
    <property type="project" value="InterPro"/>
</dbReference>
<dbReference type="GO" id="GO:0015935">
    <property type="term" value="C:small ribosomal subunit"/>
    <property type="evidence" value="ECO:0007669"/>
    <property type="project" value="TreeGrafter"/>
</dbReference>
<dbReference type="EMBL" id="CAJJDM010000009">
    <property type="protein sequence ID" value="CAD8048379.1"/>
    <property type="molecule type" value="Genomic_DNA"/>
</dbReference>
<dbReference type="OMA" id="RKTRCER"/>
<dbReference type="AlphaFoldDB" id="A0A8S1K0T1"/>
<evidence type="ECO:0000256" key="3">
    <source>
        <dbReference type="ARBA" id="ARBA00023274"/>
    </source>
</evidence>
<dbReference type="PROSITE" id="PS50159">
    <property type="entry name" value="RIBOSOMAL_S13_2"/>
    <property type="match status" value="1"/>
</dbReference>
<dbReference type="PANTHER" id="PTHR10871">
    <property type="entry name" value="30S RIBOSOMAL PROTEIN S13/40S RIBOSOMAL PROTEIN S18"/>
    <property type="match status" value="1"/>
</dbReference>
<dbReference type="NCBIfam" id="NF003140">
    <property type="entry name" value="PRK04053.1"/>
    <property type="match status" value="1"/>
</dbReference>
<dbReference type="HAMAP" id="MF_01315">
    <property type="entry name" value="Ribosomal_uS13"/>
    <property type="match status" value="1"/>
</dbReference>
<gene>
    <name evidence="5" type="ORF">PPRIM_AZ9-3.1.T0120439</name>
</gene>
<dbReference type="GO" id="GO:0003735">
    <property type="term" value="F:structural constituent of ribosome"/>
    <property type="evidence" value="ECO:0007669"/>
    <property type="project" value="InterPro"/>
</dbReference>
<comment type="similarity">
    <text evidence="1 4">Belongs to the universal ribosomal protein uS13 family.</text>
</comment>
<dbReference type="InterPro" id="IPR018269">
    <property type="entry name" value="Ribosomal_uS13_CS"/>
</dbReference>
<evidence type="ECO:0000256" key="2">
    <source>
        <dbReference type="ARBA" id="ARBA00022980"/>
    </source>
</evidence>
<dbReference type="GO" id="GO:0005829">
    <property type="term" value="C:cytosol"/>
    <property type="evidence" value="ECO:0007669"/>
    <property type="project" value="TreeGrafter"/>
</dbReference>
<evidence type="ECO:0000313" key="5">
    <source>
        <dbReference type="EMBL" id="CAD8048379.1"/>
    </source>
</evidence>
<dbReference type="FunFam" id="1.10.8.50:FF:000001">
    <property type="entry name" value="30S ribosomal protein S13"/>
    <property type="match status" value="1"/>
</dbReference>
<name>A0A8S1K0T1_PARPR</name>
<keyword evidence="6" id="KW-1185">Reference proteome</keyword>
<reference evidence="5" key="1">
    <citation type="submission" date="2021-01" db="EMBL/GenBank/DDBJ databases">
        <authorList>
            <consortium name="Genoscope - CEA"/>
            <person name="William W."/>
        </authorList>
    </citation>
    <scope>NUCLEOTIDE SEQUENCE</scope>
</reference>
<dbReference type="Proteomes" id="UP000688137">
    <property type="component" value="Unassembled WGS sequence"/>
</dbReference>
<protein>
    <recommendedName>
        <fullName evidence="7">40S ribosomal protein S18</fullName>
    </recommendedName>
</protein>
<evidence type="ECO:0008006" key="7">
    <source>
        <dbReference type="Google" id="ProtNLM"/>
    </source>
</evidence>
<keyword evidence="2 4" id="KW-0689">Ribosomal protein</keyword>
<keyword evidence="3 4" id="KW-0687">Ribonucleoprotein</keyword>
<dbReference type="FunFam" id="4.10.910.10:FF:000002">
    <property type="entry name" value="40S ribosomal protein S18"/>
    <property type="match status" value="1"/>
</dbReference>
<evidence type="ECO:0000256" key="4">
    <source>
        <dbReference type="RuleBase" id="RU003830"/>
    </source>
</evidence>
<dbReference type="InterPro" id="IPR001892">
    <property type="entry name" value="Ribosomal_uS13"/>
</dbReference>
<evidence type="ECO:0000256" key="1">
    <source>
        <dbReference type="ARBA" id="ARBA00008080"/>
    </source>
</evidence>
<dbReference type="PANTHER" id="PTHR10871:SF3">
    <property type="entry name" value="SMALL RIBOSOMAL SUBUNIT PROTEIN US13"/>
    <property type="match status" value="1"/>
</dbReference>
<sequence>MQYLHTIEQPLKFQIKLNLLYKQMSLVLEKADSFRHIIRILNTNVEGKQRLAYGIRSIKGIGRRFAIQICKVLRLDLTKRAGELTDDEAHKITEVIKSPEAYNIPRWFLNRQRDFKDGKNYQVTTNELETKLREDLERMKKIKCNRGLRHHWGLRVRGQHTKTTGRGGQTLGVERKKK</sequence>